<protein>
    <submittedName>
        <fullName evidence="1">Uncharacterized protein</fullName>
    </submittedName>
</protein>
<dbReference type="AlphaFoldDB" id="A0A645G2J4"/>
<comment type="caution">
    <text evidence="1">The sequence shown here is derived from an EMBL/GenBank/DDBJ whole genome shotgun (WGS) entry which is preliminary data.</text>
</comment>
<organism evidence="1">
    <name type="scientific">bioreactor metagenome</name>
    <dbReference type="NCBI Taxonomy" id="1076179"/>
    <lineage>
        <taxon>unclassified sequences</taxon>
        <taxon>metagenomes</taxon>
        <taxon>ecological metagenomes</taxon>
    </lineage>
</organism>
<proteinExistence type="predicted"/>
<reference evidence="1" key="1">
    <citation type="submission" date="2019-08" db="EMBL/GenBank/DDBJ databases">
        <authorList>
            <person name="Kucharzyk K."/>
            <person name="Murdoch R.W."/>
            <person name="Higgins S."/>
            <person name="Loffler F."/>
        </authorList>
    </citation>
    <scope>NUCLEOTIDE SEQUENCE</scope>
</reference>
<name>A0A645G2J4_9ZZZZ</name>
<gene>
    <name evidence="1" type="ORF">SDC9_165714</name>
</gene>
<evidence type="ECO:0000313" key="1">
    <source>
        <dbReference type="EMBL" id="MPN18354.1"/>
    </source>
</evidence>
<sequence length="86" mass="9334">MFIQALAREAVAIKFEQNILTVGFTATQEMKLKGLSAPINFEPTQRALQSVRPDAKLILTTTKAAPASDTAEALAKELFGDKLTIE</sequence>
<dbReference type="EMBL" id="VSSQ01065668">
    <property type="protein sequence ID" value="MPN18354.1"/>
    <property type="molecule type" value="Genomic_DNA"/>
</dbReference>
<accession>A0A645G2J4</accession>